<dbReference type="PANTHER" id="PTHR34565:SF1">
    <property type="entry name" value="TRANSMEMBRANE PROTEIN"/>
    <property type="match status" value="1"/>
</dbReference>
<evidence type="ECO:0000313" key="3">
    <source>
        <dbReference type="Proteomes" id="UP000434276"/>
    </source>
</evidence>
<dbReference type="EMBL" id="CACSHJ010000089">
    <property type="protein sequence ID" value="CAA0384669.1"/>
    <property type="molecule type" value="Genomic_DNA"/>
</dbReference>
<feature type="transmembrane region" description="Helical" evidence="1">
    <location>
        <begin position="20"/>
        <end position="45"/>
    </location>
</feature>
<dbReference type="AlphaFoldDB" id="A0A5S9XJZ6"/>
<dbReference type="Proteomes" id="UP000434276">
    <property type="component" value="Unassembled WGS sequence"/>
</dbReference>
<gene>
    <name evidence="2" type="ORF">C24_LOCUS14851</name>
</gene>
<reference evidence="2 3" key="1">
    <citation type="submission" date="2019-12" db="EMBL/GenBank/DDBJ databases">
        <authorList>
            <person name="Jiao W.-B."/>
            <person name="Schneeberger K."/>
        </authorList>
    </citation>
    <scope>NUCLEOTIDE SEQUENCE [LARGE SCALE GENOMIC DNA]</scope>
    <source>
        <strain evidence="3">cv. C24</strain>
    </source>
</reference>
<dbReference type="ExpressionAtlas" id="A0A5S9XJZ6">
    <property type="expression patterns" value="baseline and differential"/>
</dbReference>
<keyword evidence="1" id="KW-0472">Membrane</keyword>
<dbReference type="OrthoDB" id="1021093at2759"/>
<evidence type="ECO:0000256" key="1">
    <source>
        <dbReference type="SAM" id="Phobius"/>
    </source>
</evidence>
<evidence type="ECO:0000313" key="2">
    <source>
        <dbReference type="EMBL" id="CAA0384669.1"/>
    </source>
</evidence>
<keyword evidence="1" id="KW-0812">Transmembrane</keyword>
<accession>A0A5S9XJZ6</accession>
<protein>
    <submittedName>
        <fullName evidence="2">Uncharacterized protein</fullName>
    </submittedName>
</protein>
<dbReference type="InterPro" id="IPR052867">
    <property type="entry name" value="ATP_Synthase_Subunit_6"/>
</dbReference>
<organism evidence="2 3">
    <name type="scientific">Arabidopsis thaliana</name>
    <name type="common">Mouse-ear cress</name>
    <dbReference type="NCBI Taxonomy" id="3702"/>
    <lineage>
        <taxon>Eukaryota</taxon>
        <taxon>Viridiplantae</taxon>
        <taxon>Streptophyta</taxon>
        <taxon>Embryophyta</taxon>
        <taxon>Tracheophyta</taxon>
        <taxon>Spermatophyta</taxon>
        <taxon>Magnoliopsida</taxon>
        <taxon>eudicotyledons</taxon>
        <taxon>Gunneridae</taxon>
        <taxon>Pentapetalae</taxon>
        <taxon>rosids</taxon>
        <taxon>malvids</taxon>
        <taxon>Brassicales</taxon>
        <taxon>Brassicaceae</taxon>
        <taxon>Camelineae</taxon>
        <taxon>Arabidopsis</taxon>
    </lineage>
</organism>
<keyword evidence="1" id="KW-1133">Transmembrane helix</keyword>
<dbReference type="PANTHER" id="PTHR34565">
    <property type="entry name" value="TRANSMEMBRANE PROTEIN"/>
    <property type="match status" value="1"/>
</dbReference>
<name>A0A5S9XJZ6_ARATH</name>
<proteinExistence type="predicted"/>
<sequence length="50" mass="5784">MRLFDPWPVFFKREWKRCWPFLTGFAVTGVLITKLTAGLTGKLAVGSHRF</sequence>